<keyword evidence="3" id="KW-1185">Reference proteome</keyword>
<dbReference type="InterPro" id="IPR033470">
    <property type="entry name" value="FakA-like_C"/>
</dbReference>
<dbReference type="SUPFAM" id="SSF101473">
    <property type="entry name" value="DhaL-like"/>
    <property type="match status" value="1"/>
</dbReference>
<evidence type="ECO:0000313" key="2">
    <source>
        <dbReference type="EMBL" id="QFF98496.1"/>
    </source>
</evidence>
<dbReference type="SMART" id="SM01120">
    <property type="entry name" value="Dak2"/>
    <property type="match status" value="1"/>
</dbReference>
<organism evidence="2 3">
    <name type="scientific">Psychrobacillus glaciei</name>
    <dbReference type="NCBI Taxonomy" id="2283160"/>
    <lineage>
        <taxon>Bacteria</taxon>
        <taxon>Bacillati</taxon>
        <taxon>Bacillota</taxon>
        <taxon>Bacilli</taxon>
        <taxon>Bacillales</taxon>
        <taxon>Bacillaceae</taxon>
        <taxon>Psychrobacillus</taxon>
    </lineage>
</organism>
<gene>
    <name evidence="2" type="ORF">PB01_06460</name>
</gene>
<dbReference type="PANTHER" id="PTHR33434:SF4">
    <property type="entry name" value="PHOSPHATASE PROTEIN"/>
    <property type="match status" value="1"/>
</dbReference>
<dbReference type="InterPro" id="IPR050270">
    <property type="entry name" value="DegV_domain_contain"/>
</dbReference>
<dbReference type="EMBL" id="CP031223">
    <property type="protein sequence ID" value="QFF98496.1"/>
    <property type="molecule type" value="Genomic_DNA"/>
</dbReference>
<evidence type="ECO:0000259" key="1">
    <source>
        <dbReference type="PROSITE" id="PS51480"/>
    </source>
</evidence>
<dbReference type="GO" id="GO:0006071">
    <property type="term" value="P:glycerol metabolic process"/>
    <property type="evidence" value="ECO:0007669"/>
    <property type="project" value="InterPro"/>
</dbReference>
<dbReference type="InterPro" id="IPR004007">
    <property type="entry name" value="DhaL_dom"/>
</dbReference>
<dbReference type="PANTHER" id="PTHR33434">
    <property type="entry name" value="DEGV DOMAIN-CONTAINING PROTEIN DR_1986-RELATED"/>
    <property type="match status" value="1"/>
</dbReference>
<dbReference type="Pfam" id="PF02734">
    <property type="entry name" value="Dak2"/>
    <property type="match status" value="1"/>
</dbReference>
<dbReference type="InterPro" id="IPR019986">
    <property type="entry name" value="YloV-like"/>
</dbReference>
<dbReference type="OrthoDB" id="9760324at2"/>
<reference evidence="2 3" key="1">
    <citation type="submission" date="2018-07" db="EMBL/GenBank/DDBJ databases">
        <title>Complete genome sequence of Psychrobacillus sp. PB01, isolated from iceberg, and comparative genome analysis of Psychrobacillus strains.</title>
        <authorList>
            <person name="Lee P.C."/>
        </authorList>
    </citation>
    <scope>NUCLEOTIDE SEQUENCE [LARGE SCALE GENOMIC DNA]</scope>
    <source>
        <strain evidence="2 3">PB01</strain>
    </source>
</reference>
<dbReference type="Pfam" id="PF21645">
    <property type="entry name" value="FakA-like_M"/>
    <property type="match status" value="1"/>
</dbReference>
<dbReference type="NCBIfam" id="TIGR03599">
    <property type="entry name" value="YloV"/>
    <property type="match status" value="1"/>
</dbReference>
<dbReference type="RefSeq" id="WP_151699436.1">
    <property type="nucleotide sequence ID" value="NZ_CP031223.1"/>
</dbReference>
<dbReference type="AlphaFoldDB" id="A0A5J6SKJ3"/>
<name>A0A5J6SKJ3_9BACI</name>
<protein>
    <submittedName>
        <fullName evidence="2">DAK2 domain-containing protein</fullName>
    </submittedName>
</protein>
<accession>A0A5J6SKJ3</accession>
<feature type="domain" description="DhaL" evidence="1">
    <location>
        <begin position="7"/>
        <end position="199"/>
    </location>
</feature>
<dbReference type="SMART" id="SM01121">
    <property type="entry name" value="Dak1_2"/>
    <property type="match status" value="1"/>
</dbReference>
<dbReference type="Proteomes" id="UP000325517">
    <property type="component" value="Chromosome"/>
</dbReference>
<dbReference type="PROSITE" id="PS51480">
    <property type="entry name" value="DHAL"/>
    <property type="match status" value="1"/>
</dbReference>
<dbReference type="InterPro" id="IPR036117">
    <property type="entry name" value="DhaL_dom_sf"/>
</dbReference>
<proteinExistence type="predicted"/>
<dbReference type="Pfam" id="PF13684">
    <property type="entry name" value="FakA-like_C"/>
    <property type="match status" value="1"/>
</dbReference>
<dbReference type="Gene3D" id="1.25.40.340">
    <property type="match status" value="1"/>
</dbReference>
<dbReference type="InterPro" id="IPR048394">
    <property type="entry name" value="FakA-like_M"/>
</dbReference>
<evidence type="ECO:0000313" key="3">
    <source>
        <dbReference type="Proteomes" id="UP000325517"/>
    </source>
</evidence>
<dbReference type="GO" id="GO:0004371">
    <property type="term" value="F:glycerone kinase activity"/>
    <property type="evidence" value="ECO:0007669"/>
    <property type="project" value="InterPro"/>
</dbReference>
<sequence length="551" mass="59569">MKSINGIQFADMVKMGAHHLFQNADYVDALNVFPVPDGDTGTNMNLSMTSGAKEIAAHTVEHIGKTAQALSKGLLMGARGNSGVILSQLFRGFGKSVEQLSTVDTKQFAQALNYGVETAYKAVMKPVEGTILTVAKDSAKKAVEVSKTEEDICLLMEKIVIEAKASLNRTPDLLPVLKEVGVVDSGGQGLVFVYEGFLASLKGEALPEKTVSSSMDDLVSAEHHKNVQGFMDTADIEFGFCTEFMVRFEEGKKVFDETAFRNDLSAYGDSLLVISDDEIAKIHIHSETPGEVLTYGQQYGDLIKIKIENMRQQHTEIVGEGYTKVAPIQKAQVYPYAVVTIAMGEGISELLKSLGASAVIEGGQTMNPSTEDIVKAIEAVGAERVLILPNNKNIIMAAEQAAEILGIEAAVVPTKTLPQGMAAILAFNAQATVEENKKSMTEAFAHVKTGQVTFAVRDTSIDGVEIKKDDFMAIAEGKIILSTPSREEAATKLAQSLIDENAEIVTIIYGQDVSKEEASNFAAFVEEQFEDAEIELYNGKQPLYPYILSVE</sequence>
<dbReference type="KEGG" id="psyo:PB01_06460"/>